<protein>
    <submittedName>
        <fullName evidence="3">Amidase</fullName>
    </submittedName>
</protein>
<keyword evidence="4" id="KW-1185">Reference proteome</keyword>
<evidence type="ECO:0000259" key="2">
    <source>
        <dbReference type="Pfam" id="PF01425"/>
    </source>
</evidence>
<feature type="domain" description="Amidase" evidence="2">
    <location>
        <begin position="28"/>
        <end position="454"/>
    </location>
</feature>
<comment type="caution">
    <text evidence="3">The sequence shown here is derived from an EMBL/GenBank/DDBJ whole genome shotgun (WGS) entry which is preliminary data.</text>
</comment>
<organism evidence="3 4">
    <name type="scientific">Sphaerimonospora cavernae</name>
    <dbReference type="NCBI Taxonomy" id="1740611"/>
    <lineage>
        <taxon>Bacteria</taxon>
        <taxon>Bacillati</taxon>
        <taxon>Actinomycetota</taxon>
        <taxon>Actinomycetes</taxon>
        <taxon>Streptosporangiales</taxon>
        <taxon>Streptosporangiaceae</taxon>
        <taxon>Sphaerimonospora</taxon>
    </lineage>
</organism>
<sequence length="485" mass="51095">MLEGSADSPRDAVALAAAIRSGEISAREAVEDAIARIEKHNPALNAVVGFRFEEALDEVRAGLPEGPLTGVPVLIKNLGADVAGLPSTSGSRLFADYVPEHDSELVRRYRQAGMVVLGTTNTPELGLNASTEPALFGPTHNPHRRGFSPGGSSGGSAAAVAGGMVPVAHASDGGGSIRIPAAMCGLFGLKPSRGRVTSFPDPGTLAGPVSVNHALTTTVRDSALLLDIAAGPMKGEAFSAPAPRTSFLDATRRDPGRLRIGMAVKQTNGPETDAECVTAVERVAALCERLGHEVTETDCGFDYAEAAITSATAMGTELVVAIDDWLAFLGRELRDDDLEPFTHFLLEQYRRLSGTDVTRAMRGVQEIGWKLGTKFDTFDVLLTPTLARPTPEHGVLDTGRAETMYESAPLFSCWTSPFNVTGMPAMSLPLAADRRGMPLGVQFAADLGGEELLLSLAAQLEQASPWRRLAPGYEAAGYQASGYAK</sequence>
<evidence type="ECO:0000313" key="3">
    <source>
        <dbReference type="EMBL" id="MFC0861764.1"/>
    </source>
</evidence>
<dbReference type="Proteomes" id="UP001589870">
    <property type="component" value="Unassembled WGS sequence"/>
</dbReference>
<dbReference type="InterPro" id="IPR036928">
    <property type="entry name" value="AS_sf"/>
</dbReference>
<dbReference type="Gene3D" id="3.90.1300.10">
    <property type="entry name" value="Amidase signature (AS) domain"/>
    <property type="match status" value="1"/>
</dbReference>
<comment type="similarity">
    <text evidence="1">Belongs to the amidase family.</text>
</comment>
<accession>A0ABV6U163</accession>
<dbReference type="Pfam" id="PF01425">
    <property type="entry name" value="Amidase"/>
    <property type="match status" value="1"/>
</dbReference>
<dbReference type="SUPFAM" id="SSF75304">
    <property type="entry name" value="Amidase signature (AS) enzymes"/>
    <property type="match status" value="1"/>
</dbReference>
<dbReference type="InterPro" id="IPR023631">
    <property type="entry name" value="Amidase_dom"/>
</dbReference>
<evidence type="ECO:0000256" key="1">
    <source>
        <dbReference type="ARBA" id="ARBA00009199"/>
    </source>
</evidence>
<dbReference type="PANTHER" id="PTHR11895">
    <property type="entry name" value="TRANSAMIDASE"/>
    <property type="match status" value="1"/>
</dbReference>
<dbReference type="InterPro" id="IPR000120">
    <property type="entry name" value="Amidase"/>
</dbReference>
<evidence type="ECO:0000313" key="4">
    <source>
        <dbReference type="Proteomes" id="UP001589870"/>
    </source>
</evidence>
<dbReference type="RefSeq" id="WP_394299988.1">
    <property type="nucleotide sequence ID" value="NZ_JBHMQT010000006.1"/>
</dbReference>
<dbReference type="PANTHER" id="PTHR11895:SF7">
    <property type="entry name" value="GLUTAMYL-TRNA(GLN) AMIDOTRANSFERASE SUBUNIT A, MITOCHONDRIAL"/>
    <property type="match status" value="1"/>
</dbReference>
<dbReference type="InterPro" id="IPR020556">
    <property type="entry name" value="Amidase_CS"/>
</dbReference>
<proteinExistence type="inferred from homology"/>
<reference evidence="3 4" key="1">
    <citation type="submission" date="2024-09" db="EMBL/GenBank/DDBJ databases">
        <authorList>
            <person name="Sun Q."/>
            <person name="Mori K."/>
        </authorList>
    </citation>
    <scope>NUCLEOTIDE SEQUENCE [LARGE SCALE GENOMIC DNA]</scope>
    <source>
        <strain evidence="3 4">TBRC 1851</strain>
    </source>
</reference>
<dbReference type="PROSITE" id="PS00571">
    <property type="entry name" value="AMIDASES"/>
    <property type="match status" value="1"/>
</dbReference>
<name>A0ABV6U163_9ACTN</name>
<gene>
    <name evidence="3" type="ORF">ACFHYQ_05580</name>
</gene>
<dbReference type="EMBL" id="JBHMQT010000006">
    <property type="protein sequence ID" value="MFC0861764.1"/>
    <property type="molecule type" value="Genomic_DNA"/>
</dbReference>